<dbReference type="OMA" id="HILYSTH"/>
<feature type="compositionally biased region" description="Polar residues" evidence="8">
    <location>
        <begin position="9"/>
        <end position="20"/>
    </location>
</feature>
<sequence length="720" mass="79248">MALTPVRPSVSTWPATSSPDPISMLPTASKRASPLDITTPQRGLKRRKLSPMSDASTRTTPSMLAAEQGADGADAPSDLSDTPTTPMPVTRPAKFYVSEASAPVPKDQLSKLPDAVLLLMIPQLVLEPPSSPNYVSALYVSWLAVSRCSRLTLTAELEVRALTGLAEVGLLVLDAELEEQWVKGVLGQAEKGIERGLVIAKAHPTLSHYVSPLLYLQVRLAAYGPVRRALNLSKAACAHHSKLKSDATWLHYLHHSHILSSLTPSQVSTQLGHLANPPSVDPVFTRIHSLLRLSHLLPDQPDDFPDDCHSLLASFPDVSTLRGPDASLLLIAQILSFLHYASSRASKDYCQSQASLLDSLPALLDHILCAAAPSIPTSPRNIPILISCPPKKLLLALACLVAAVASRDASGRQSKRGIWASEGLKLFEEEMDELPRWYSLKEKKMVERQLHEIKALLQCEMISVAIMRSEFEEAKRYLDDVINYTCSVTMDLFIQFSPLISLLHGRLAHSVFCVERALDCYAMAHHFATEQGNDGIRRAVSLDLLGLKLGLGEDVELACEELLLDLADCKDEPLNEAAMVFRAIVAKEIHKSKQHLKRALDTTTWRSDNYLRLFVLCITASHYQLTFPERAMTSLKSSRQICLGLGARPEGEQRSSYTEGNSSIGLWVGEKYLELLQRQPEGTENKLKKQETINKALRLRWTGIQSRMAGLLGGQEETSA</sequence>
<protein>
    <submittedName>
        <fullName evidence="9">Uncharacterized protein</fullName>
    </submittedName>
</protein>
<keyword evidence="10" id="KW-1185">Reference proteome</keyword>
<keyword evidence="4" id="KW-0498">Mitosis</keyword>
<dbReference type="EMBL" id="JH795861">
    <property type="protein sequence ID" value="EJU02554.1"/>
    <property type="molecule type" value="Genomic_DNA"/>
</dbReference>
<dbReference type="GeneID" id="63685102"/>
<dbReference type="AlphaFoldDB" id="M5G1E7"/>
<evidence type="ECO:0000256" key="6">
    <source>
        <dbReference type="ARBA" id="ARBA00023242"/>
    </source>
</evidence>
<dbReference type="HOGENOM" id="CLU_010367_0_0_1"/>
<dbReference type="GO" id="GO:0051301">
    <property type="term" value="P:cell division"/>
    <property type="evidence" value="ECO:0007669"/>
    <property type="project" value="UniProtKB-KW"/>
</dbReference>
<gene>
    <name evidence="9" type="ORF">DACRYDRAFT_115607</name>
</gene>
<keyword evidence="6" id="KW-0539">Nucleus</keyword>
<evidence type="ECO:0000256" key="4">
    <source>
        <dbReference type="ARBA" id="ARBA00022776"/>
    </source>
</evidence>
<organism evidence="9 10">
    <name type="scientific">Dacryopinax primogenitus (strain DJM 731)</name>
    <name type="common">Brown rot fungus</name>
    <dbReference type="NCBI Taxonomy" id="1858805"/>
    <lineage>
        <taxon>Eukaryota</taxon>
        <taxon>Fungi</taxon>
        <taxon>Dikarya</taxon>
        <taxon>Basidiomycota</taxon>
        <taxon>Agaricomycotina</taxon>
        <taxon>Dacrymycetes</taxon>
        <taxon>Dacrymycetales</taxon>
        <taxon>Dacrymycetaceae</taxon>
        <taxon>Dacryopinax</taxon>
    </lineage>
</organism>
<evidence type="ECO:0000256" key="2">
    <source>
        <dbReference type="ARBA" id="ARBA00008585"/>
    </source>
</evidence>
<dbReference type="RefSeq" id="XP_040629448.1">
    <property type="nucleotide sequence ID" value="XM_040770040.1"/>
</dbReference>
<keyword evidence="7" id="KW-0131">Cell cycle</keyword>
<evidence type="ECO:0000256" key="1">
    <source>
        <dbReference type="ARBA" id="ARBA00004123"/>
    </source>
</evidence>
<dbReference type="Pfam" id="PF10345">
    <property type="entry name" value="Cohesin_load"/>
    <property type="match status" value="1"/>
</dbReference>
<evidence type="ECO:0000313" key="9">
    <source>
        <dbReference type="EMBL" id="EJU02554.1"/>
    </source>
</evidence>
<keyword evidence="5" id="KW-0159">Chromosome partition</keyword>
<dbReference type="PANTHER" id="PTHR21394">
    <property type="entry name" value="MAU2 CHROMATID COHESION FACTOR HOMOLOG"/>
    <property type="match status" value="1"/>
</dbReference>
<dbReference type="Proteomes" id="UP000030653">
    <property type="component" value="Unassembled WGS sequence"/>
</dbReference>
<reference evidence="9 10" key="1">
    <citation type="journal article" date="2012" name="Science">
        <title>The Paleozoic origin of enzymatic lignin decomposition reconstructed from 31 fungal genomes.</title>
        <authorList>
            <person name="Floudas D."/>
            <person name="Binder M."/>
            <person name="Riley R."/>
            <person name="Barry K."/>
            <person name="Blanchette R.A."/>
            <person name="Henrissat B."/>
            <person name="Martinez A.T."/>
            <person name="Otillar R."/>
            <person name="Spatafora J.W."/>
            <person name="Yadav J.S."/>
            <person name="Aerts A."/>
            <person name="Benoit I."/>
            <person name="Boyd A."/>
            <person name="Carlson A."/>
            <person name="Copeland A."/>
            <person name="Coutinho P.M."/>
            <person name="de Vries R.P."/>
            <person name="Ferreira P."/>
            <person name="Findley K."/>
            <person name="Foster B."/>
            <person name="Gaskell J."/>
            <person name="Glotzer D."/>
            <person name="Gorecki P."/>
            <person name="Heitman J."/>
            <person name="Hesse C."/>
            <person name="Hori C."/>
            <person name="Igarashi K."/>
            <person name="Jurgens J.A."/>
            <person name="Kallen N."/>
            <person name="Kersten P."/>
            <person name="Kohler A."/>
            <person name="Kuees U."/>
            <person name="Kumar T.K.A."/>
            <person name="Kuo A."/>
            <person name="LaButti K."/>
            <person name="Larrondo L.F."/>
            <person name="Lindquist E."/>
            <person name="Ling A."/>
            <person name="Lombard V."/>
            <person name="Lucas S."/>
            <person name="Lundell T."/>
            <person name="Martin R."/>
            <person name="McLaughlin D.J."/>
            <person name="Morgenstern I."/>
            <person name="Morin E."/>
            <person name="Murat C."/>
            <person name="Nagy L.G."/>
            <person name="Nolan M."/>
            <person name="Ohm R.A."/>
            <person name="Patyshakuliyeva A."/>
            <person name="Rokas A."/>
            <person name="Ruiz-Duenas F.J."/>
            <person name="Sabat G."/>
            <person name="Salamov A."/>
            <person name="Samejima M."/>
            <person name="Schmutz J."/>
            <person name="Slot J.C."/>
            <person name="St John F."/>
            <person name="Stenlid J."/>
            <person name="Sun H."/>
            <person name="Sun S."/>
            <person name="Syed K."/>
            <person name="Tsang A."/>
            <person name="Wiebenga A."/>
            <person name="Young D."/>
            <person name="Pisabarro A."/>
            <person name="Eastwood D.C."/>
            <person name="Martin F."/>
            <person name="Cullen D."/>
            <person name="Grigoriev I.V."/>
            <person name="Hibbett D.S."/>
        </authorList>
    </citation>
    <scope>NUCLEOTIDE SEQUENCE [LARGE SCALE GENOMIC DNA]</scope>
    <source>
        <strain evidence="9 10">DJM-731 SS1</strain>
    </source>
</reference>
<comment type="subcellular location">
    <subcellularLocation>
        <location evidence="1">Nucleus</location>
    </subcellularLocation>
</comment>
<dbReference type="OrthoDB" id="5565328at2759"/>
<dbReference type="GO" id="GO:0005634">
    <property type="term" value="C:nucleus"/>
    <property type="evidence" value="ECO:0007669"/>
    <property type="project" value="UniProtKB-SubCell"/>
</dbReference>
<feature type="compositionally biased region" description="Polar residues" evidence="8">
    <location>
        <begin position="53"/>
        <end position="62"/>
    </location>
</feature>
<evidence type="ECO:0000256" key="5">
    <source>
        <dbReference type="ARBA" id="ARBA00022829"/>
    </source>
</evidence>
<keyword evidence="3" id="KW-0132">Cell division</keyword>
<dbReference type="InterPro" id="IPR019440">
    <property type="entry name" value="MAU2"/>
</dbReference>
<accession>M5G1E7</accession>
<evidence type="ECO:0000256" key="7">
    <source>
        <dbReference type="ARBA" id="ARBA00023306"/>
    </source>
</evidence>
<name>M5G1E7_DACPD</name>
<proteinExistence type="inferred from homology"/>
<dbReference type="GO" id="GO:0007059">
    <property type="term" value="P:chromosome segregation"/>
    <property type="evidence" value="ECO:0007669"/>
    <property type="project" value="UniProtKB-KW"/>
</dbReference>
<feature type="region of interest" description="Disordered" evidence="8">
    <location>
        <begin position="1"/>
        <end position="88"/>
    </location>
</feature>
<evidence type="ECO:0000313" key="10">
    <source>
        <dbReference type="Proteomes" id="UP000030653"/>
    </source>
</evidence>
<comment type="similarity">
    <text evidence="2">Belongs to the SCC4/mau-2 family.</text>
</comment>
<evidence type="ECO:0000256" key="8">
    <source>
        <dbReference type="SAM" id="MobiDB-lite"/>
    </source>
</evidence>
<evidence type="ECO:0000256" key="3">
    <source>
        <dbReference type="ARBA" id="ARBA00022618"/>
    </source>
</evidence>
<dbReference type="GO" id="GO:0007064">
    <property type="term" value="P:mitotic sister chromatid cohesion"/>
    <property type="evidence" value="ECO:0007669"/>
    <property type="project" value="InterPro"/>
</dbReference>